<keyword evidence="2" id="KW-1003">Cell membrane</keyword>
<evidence type="ECO:0000259" key="8">
    <source>
        <dbReference type="Pfam" id="PF02687"/>
    </source>
</evidence>
<comment type="subcellular location">
    <subcellularLocation>
        <location evidence="1">Cell membrane</location>
        <topology evidence="1">Multi-pass membrane protein</topology>
    </subcellularLocation>
</comment>
<dbReference type="InterPro" id="IPR003838">
    <property type="entry name" value="ABC3_permease_C"/>
</dbReference>
<evidence type="ECO:0000256" key="6">
    <source>
        <dbReference type="ARBA" id="ARBA00038076"/>
    </source>
</evidence>
<feature type="domain" description="ABC3 transporter permease C-terminal" evidence="8">
    <location>
        <begin position="732"/>
        <end position="842"/>
    </location>
</feature>
<name>A0ABP3GBU6_9ACTN</name>
<sequence>MLRYALQTLRSRKGGFVGAFVALLCAAALVTACGVILETGLRGTIKPERYAATPVVVGGDQDVHKVTVKEKKGKKKVKKKAKPLAERVWVAEDLVGRVARVPGVKAAIGELTFPANAVTSDGRILKGTDGKASYGHAWESAALTPFALAEGRAPQGAGEVVLDRELARRAGVRVGDRLSVQATDAPAGYTVVGVAAPSGGDLKQQSSLFFSTAEARRLAGRPGQVAAIGVLTRDGADTGAVVKDVEAALADTTAKVHSGDDRGPAEFWDASKARTKLVSMGGAIGGTSLLVAILVVVGTFALLIQQRYRELALLRAIAATPRQVRQLLGREALIVGLVAGALGSVAGLPLAYWLREKFVEFGTIPDSLQLALSPFPMFAAVAAALFGAWASARLSARRASRIRPAEALSEAAMETRITTPGKLVAGLAVLAAGIVLLVVLSALKTEPASTPVTFLTVVVLAVAVSVLGPVLARGAVALLSVPLRLSYVGGYLAAANARANAKRLAAVVTPLTLLIGMACTVIFTQTTVDNAARTQAEAGNRADWVLASSGPGVPGAAARAVRDVPGVTAATEVVRTTVRVGLDKYPAQGVTPAGLTRTWDPGVSAGSLDGFDDRSVAVSEIAADNLGLKPGSTLKVTLGDGTPERLNVVAVYERGLGFGDLTMSHTLVSRHVDNPLGSAVLVKTDGPAAGTDGRQALSAAVKGFPGVKVLDRGEADNLQGDAQQANAEVKYVAMGLIIAFTAIAAVNTLAVSTADRAREFALLRLVGTTRRQVRLMLRLESLTVVVISTVLGTAVALATLTAFSVGMTGAAAPSLEPVTYLLIVALAGLLALGATLIPGRVALGGRPADAIGMKQ</sequence>
<dbReference type="InterPro" id="IPR025857">
    <property type="entry name" value="MacB_PCD"/>
</dbReference>
<feature type="transmembrane region" description="Helical" evidence="7">
    <location>
        <begin position="332"/>
        <end position="354"/>
    </location>
</feature>
<feature type="domain" description="MacB-like periplasmic core" evidence="9">
    <location>
        <begin position="508"/>
        <end position="695"/>
    </location>
</feature>
<gene>
    <name evidence="10" type="ORF">GCM10010319_15030</name>
</gene>
<dbReference type="Pfam" id="PF12704">
    <property type="entry name" value="MacB_PCD"/>
    <property type="match status" value="2"/>
</dbReference>
<dbReference type="Pfam" id="PF02687">
    <property type="entry name" value="FtsX"/>
    <property type="match status" value="2"/>
</dbReference>
<feature type="transmembrane region" description="Helical" evidence="7">
    <location>
        <begin position="731"/>
        <end position="754"/>
    </location>
</feature>
<feature type="transmembrane region" description="Helical" evidence="7">
    <location>
        <begin position="423"/>
        <end position="443"/>
    </location>
</feature>
<evidence type="ECO:0000259" key="9">
    <source>
        <dbReference type="Pfam" id="PF12704"/>
    </source>
</evidence>
<dbReference type="PROSITE" id="PS51257">
    <property type="entry name" value="PROKAR_LIPOPROTEIN"/>
    <property type="match status" value="1"/>
</dbReference>
<dbReference type="EMBL" id="BAAABW010000008">
    <property type="protein sequence ID" value="GAA0339978.1"/>
    <property type="molecule type" value="Genomic_DNA"/>
</dbReference>
<evidence type="ECO:0000313" key="10">
    <source>
        <dbReference type="EMBL" id="GAA0339978.1"/>
    </source>
</evidence>
<keyword evidence="3 7" id="KW-0812">Transmembrane</keyword>
<dbReference type="RefSeq" id="WP_344117265.1">
    <property type="nucleotide sequence ID" value="NZ_BAAABW010000008.1"/>
</dbReference>
<organism evidence="10 11">
    <name type="scientific">Streptomyces blastmyceticus</name>
    <dbReference type="NCBI Taxonomy" id="68180"/>
    <lineage>
        <taxon>Bacteria</taxon>
        <taxon>Bacillati</taxon>
        <taxon>Actinomycetota</taxon>
        <taxon>Actinomycetes</taxon>
        <taxon>Kitasatosporales</taxon>
        <taxon>Streptomycetaceae</taxon>
        <taxon>Streptomyces</taxon>
    </lineage>
</organism>
<dbReference type="PANTHER" id="PTHR30287">
    <property type="entry name" value="MEMBRANE COMPONENT OF PREDICTED ABC SUPERFAMILY METABOLITE UPTAKE TRANSPORTER"/>
    <property type="match status" value="1"/>
</dbReference>
<feature type="transmembrane region" description="Helical" evidence="7">
    <location>
        <begin position="374"/>
        <end position="392"/>
    </location>
</feature>
<evidence type="ECO:0000256" key="5">
    <source>
        <dbReference type="ARBA" id="ARBA00023136"/>
    </source>
</evidence>
<evidence type="ECO:0000313" key="11">
    <source>
        <dbReference type="Proteomes" id="UP001500063"/>
    </source>
</evidence>
<feature type="domain" description="MacB-like periplasmic core" evidence="9">
    <location>
        <begin position="92"/>
        <end position="247"/>
    </location>
</feature>
<comment type="caution">
    <text evidence="10">The sequence shown here is derived from an EMBL/GenBank/DDBJ whole genome shotgun (WGS) entry which is preliminary data.</text>
</comment>
<comment type="similarity">
    <text evidence="6">Belongs to the ABC-4 integral membrane protein family.</text>
</comment>
<dbReference type="InterPro" id="IPR038766">
    <property type="entry name" value="Membrane_comp_ABC_pdt"/>
</dbReference>
<evidence type="ECO:0000256" key="3">
    <source>
        <dbReference type="ARBA" id="ARBA00022692"/>
    </source>
</evidence>
<accession>A0ABP3GBU6</accession>
<evidence type="ECO:0000256" key="2">
    <source>
        <dbReference type="ARBA" id="ARBA00022475"/>
    </source>
</evidence>
<evidence type="ECO:0000256" key="1">
    <source>
        <dbReference type="ARBA" id="ARBA00004651"/>
    </source>
</evidence>
<evidence type="ECO:0000256" key="7">
    <source>
        <dbReference type="SAM" id="Phobius"/>
    </source>
</evidence>
<reference evidence="11" key="1">
    <citation type="journal article" date="2019" name="Int. J. Syst. Evol. Microbiol.">
        <title>The Global Catalogue of Microorganisms (GCM) 10K type strain sequencing project: providing services to taxonomists for standard genome sequencing and annotation.</title>
        <authorList>
            <consortium name="The Broad Institute Genomics Platform"/>
            <consortium name="The Broad Institute Genome Sequencing Center for Infectious Disease"/>
            <person name="Wu L."/>
            <person name="Ma J."/>
        </authorList>
    </citation>
    <scope>NUCLEOTIDE SEQUENCE [LARGE SCALE GENOMIC DNA]</scope>
    <source>
        <strain evidence="11">JCM 4565</strain>
    </source>
</reference>
<evidence type="ECO:0000256" key="4">
    <source>
        <dbReference type="ARBA" id="ARBA00022989"/>
    </source>
</evidence>
<feature type="transmembrane region" description="Helical" evidence="7">
    <location>
        <begin position="280"/>
        <end position="304"/>
    </location>
</feature>
<dbReference type="PANTHER" id="PTHR30287:SF1">
    <property type="entry name" value="INNER MEMBRANE PROTEIN"/>
    <property type="match status" value="1"/>
</dbReference>
<keyword evidence="5 7" id="KW-0472">Membrane</keyword>
<dbReference type="Proteomes" id="UP001500063">
    <property type="component" value="Unassembled WGS sequence"/>
</dbReference>
<feature type="transmembrane region" description="Helical" evidence="7">
    <location>
        <begin position="818"/>
        <end position="837"/>
    </location>
</feature>
<feature type="transmembrane region" description="Helical" evidence="7">
    <location>
        <begin position="775"/>
        <end position="798"/>
    </location>
</feature>
<feature type="transmembrane region" description="Helical" evidence="7">
    <location>
        <begin position="455"/>
        <end position="483"/>
    </location>
</feature>
<protein>
    <submittedName>
        <fullName evidence="10">FtsX-like permease family protein</fullName>
    </submittedName>
</protein>
<keyword evidence="11" id="KW-1185">Reference proteome</keyword>
<feature type="domain" description="ABC3 transporter permease C-terminal" evidence="8">
    <location>
        <begin position="284"/>
        <end position="403"/>
    </location>
</feature>
<keyword evidence="4 7" id="KW-1133">Transmembrane helix</keyword>
<proteinExistence type="inferred from homology"/>
<feature type="transmembrane region" description="Helical" evidence="7">
    <location>
        <begin position="504"/>
        <end position="523"/>
    </location>
</feature>